<name>A0A2H1L5L9_9MICO</name>
<accession>A0A2H1L5L9</accession>
<dbReference type="EMBL" id="FXZM01000008">
    <property type="protein sequence ID" value="SMY12196.1"/>
    <property type="molecule type" value="Genomic_DNA"/>
</dbReference>
<dbReference type="AlphaFoldDB" id="A0A2H1L5L9"/>
<evidence type="ECO:0000313" key="2">
    <source>
        <dbReference type="Proteomes" id="UP000234462"/>
    </source>
</evidence>
<reference evidence="2" key="1">
    <citation type="submission" date="2017-03" db="EMBL/GenBank/DDBJ databases">
        <authorList>
            <person name="Monnet C."/>
        </authorList>
    </citation>
    <scope>NUCLEOTIDE SEQUENCE [LARGE SCALE GENOMIC DNA]</scope>
    <source>
        <strain evidence="2">SJ5-8</strain>
    </source>
</reference>
<keyword evidence="2" id="KW-1185">Reference proteome</keyword>
<organism evidence="1 2">
    <name type="scientific">Brevibacterium jeotgali</name>
    <dbReference type="NCBI Taxonomy" id="1262550"/>
    <lineage>
        <taxon>Bacteria</taxon>
        <taxon>Bacillati</taxon>
        <taxon>Actinomycetota</taxon>
        <taxon>Actinomycetes</taxon>
        <taxon>Micrococcales</taxon>
        <taxon>Brevibacteriaceae</taxon>
        <taxon>Brevibacterium</taxon>
    </lineage>
</organism>
<evidence type="ECO:0000313" key="1">
    <source>
        <dbReference type="EMBL" id="SMY12196.1"/>
    </source>
</evidence>
<proteinExistence type="predicted"/>
<protein>
    <submittedName>
        <fullName evidence="1">Uncharacterized protein</fullName>
    </submittedName>
</protein>
<sequence>MLSTAMRITGSMRTASAAQRRRTVRVGAVLDVEFVVGAVADMMLRGEAWKVGGGPNSTIPSSRYSRDEGFVTRTARSRVR</sequence>
<gene>
    <name evidence="1" type="ORF">BJEO58_01790</name>
</gene>
<dbReference type="Proteomes" id="UP000234462">
    <property type="component" value="Unassembled WGS sequence"/>
</dbReference>